<dbReference type="InterPro" id="IPR009081">
    <property type="entry name" value="PP-bd_ACP"/>
</dbReference>
<organism evidence="2 3">
    <name type="scientific">Planomonospora corallina</name>
    <dbReference type="NCBI Taxonomy" id="1806052"/>
    <lineage>
        <taxon>Bacteria</taxon>
        <taxon>Bacillati</taxon>
        <taxon>Actinomycetota</taxon>
        <taxon>Actinomycetes</taxon>
        <taxon>Streptosporangiales</taxon>
        <taxon>Streptosporangiaceae</taxon>
        <taxon>Planomonospora</taxon>
    </lineage>
</organism>
<comment type="caution">
    <text evidence="2">The sequence shown here is derived from an EMBL/GenBank/DDBJ whole genome shotgun (WGS) entry which is preliminary data.</text>
</comment>
<dbReference type="PROSITE" id="PS50075">
    <property type="entry name" value="CARRIER"/>
    <property type="match status" value="1"/>
</dbReference>
<keyword evidence="3" id="KW-1185">Reference proteome</keyword>
<sequence length="90" mass="9991">MSIGFPEDLSFPVIRKKVEEIWTEVLGVTEGQEDASFFELGGESVTASRIVARVEDELGVWVEVGDIFEDDPTMEEFVRTVAARANVAQL</sequence>
<name>A0ABV8I491_9ACTN</name>
<dbReference type="InterPro" id="IPR036736">
    <property type="entry name" value="ACP-like_sf"/>
</dbReference>
<dbReference type="EMBL" id="JBHSBM010000008">
    <property type="protein sequence ID" value="MFC4057208.1"/>
    <property type="molecule type" value="Genomic_DNA"/>
</dbReference>
<protein>
    <submittedName>
        <fullName evidence="2">Phosphopantetheine-binding protein</fullName>
    </submittedName>
</protein>
<evidence type="ECO:0000313" key="2">
    <source>
        <dbReference type="EMBL" id="MFC4057208.1"/>
    </source>
</evidence>
<dbReference type="SUPFAM" id="SSF47336">
    <property type="entry name" value="ACP-like"/>
    <property type="match status" value="1"/>
</dbReference>
<reference evidence="3" key="1">
    <citation type="journal article" date="2019" name="Int. J. Syst. Evol. Microbiol.">
        <title>The Global Catalogue of Microorganisms (GCM) 10K type strain sequencing project: providing services to taxonomists for standard genome sequencing and annotation.</title>
        <authorList>
            <consortium name="The Broad Institute Genomics Platform"/>
            <consortium name="The Broad Institute Genome Sequencing Center for Infectious Disease"/>
            <person name="Wu L."/>
            <person name="Ma J."/>
        </authorList>
    </citation>
    <scope>NUCLEOTIDE SEQUENCE [LARGE SCALE GENOMIC DNA]</scope>
    <source>
        <strain evidence="3">TBRC 4489</strain>
    </source>
</reference>
<evidence type="ECO:0000259" key="1">
    <source>
        <dbReference type="PROSITE" id="PS50075"/>
    </source>
</evidence>
<dbReference type="Pfam" id="PF00550">
    <property type="entry name" value="PP-binding"/>
    <property type="match status" value="1"/>
</dbReference>
<dbReference type="Gene3D" id="1.10.1200.10">
    <property type="entry name" value="ACP-like"/>
    <property type="match status" value="1"/>
</dbReference>
<dbReference type="RefSeq" id="WP_377285160.1">
    <property type="nucleotide sequence ID" value="NZ_JBHSBM010000008.1"/>
</dbReference>
<feature type="domain" description="Carrier" evidence="1">
    <location>
        <begin position="9"/>
        <end position="85"/>
    </location>
</feature>
<proteinExistence type="predicted"/>
<evidence type="ECO:0000313" key="3">
    <source>
        <dbReference type="Proteomes" id="UP001595850"/>
    </source>
</evidence>
<accession>A0ABV8I491</accession>
<dbReference type="Proteomes" id="UP001595850">
    <property type="component" value="Unassembled WGS sequence"/>
</dbReference>
<gene>
    <name evidence="2" type="ORF">ACFOWE_02815</name>
</gene>